<dbReference type="AlphaFoldDB" id="A0A8J3N6C6"/>
<organism evidence="1 2">
    <name type="scientific">Reticulibacter mediterranei</name>
    <dbReference type="NCBI Taxonomy" id="2778369"/>
    <lineage>
        <taxon>Bacteria</taxon>
        <taxon>Bacillati</taxon>
        <taxon>Chloroflexota</taxon>
        <taxon>Ktedonobacteria</taxon>
        <taxon>Ktedonobacterales</taxon>
        <taxon>Reticulibacteraceae</taxon>
        <taxon>Reticulibacter</taxon>
    </lineage>
</organism>
<comment type="caution">
    <text evidence="1">The sequence shown here is derived from an EMBL/GenBank/DDBJ whole genome shotgun (WGS) entry which is preliminary data.</text>
</comment>
<gene>
    <name evidence="1" type="ORF">KSF_101070</name>
</gene>
<sequence>MSELERSSEVAQLRQRILLEYEAAQRGLTGTAQGTTRHAFITKRLENMSAYHQVLKQLVGEQGAIELLVEVLEQPD</sequence>
<evidence type="ECO:0000313" key="2">
    <source>
        <dbReference type="Proteomes" id="UP000597444"/>
    </source>
</evidence>
<reference evidence="1" key="1">
    <citation type="submission" date="2020-10" db="EMBL/GenBank/DDBJ databases">
        <title>Taxonomic study of unclassified bacteria belonging to the class Ktedonobacteria.</title>
        <authorList>
            <person name="Yabe S."/>
            <person name="Wang C.M."/>
            <person name="Zheng Y."/>
            <person name="Sakai Y."/>
            <person name="Cavaletti L."/>
            <person name="Monciardini P."/>
            <person name="Donadio S."/>
        </authorList>
    </citation>
    <scope>NUCLEOTIDE SEQUENCE</scope>
    <source>
        <strain evidence="1">ID150040</strain>
    </source>
</reference>
<dbReference type="Proteomes" id="UP000597444">
    <property type="component" value="Unassembled WGS sequence"/>
</dbReference>
<name>A0A8J3N6C6_9CHLR</name>
<accession>A0A8J3N6C6</accession>
<protein>
    <submittedName>
        <fullName evidence="1">Uncharacterized protein</fullName>
    </submittedName>
</protein>
<keyword evidence="2" id="KW-1185">Reference proteome</keyword>
<evidence type="ECO:0000313" key="1">
    <source>
        <dbReference type="EMBL" id="GHP00060.1"/>
    </source>
</evidence>
<dbReference type="RefSeq" id="WP_220210655.1">
    <property type="nucleotide sequence ID" value="NZ_BNJK01000002.1"/>
</dbReference>
<proteinExistence type="predicted"/>
<dbReference type="EMBL" id="BNJK01000002">
    <property type="protein sequence ID" value="GHP00060.1"/>
    <property type="molecule type" value="Genomic_DNA"/>
</dbReference>